<dbReference type="Proteomes" id="UP000887572">
    <property type="component" value="Unplaced"/>
</dbReference>
<reference evidence="3" key="1">
    <citation type="submission" date="2022-11" db="UniProtKB">
        <authorList>
            <consortium name="WormBaseParasite"/>
        </authorList>
    </citation>
    <scope>IDENTIFICATION</scope>
</reference>
<accession>A0A914I4D5</accession>
<protein>
    <submittedName>
        <fullName evidence="3">Uncharacterized protein</fullName>
    </submittedName>
</protein>
<evidence type="ECO:0000313" key="3">
    <source>
        <dbReference type="WBParaSite" id="Gr19_v10_g6783.t1"/>
    </source>
</evidence>
<sequence length="127" mass="14675">MQKCPNLCAVAGRCFDGQRRRLSPQNGAHSDGPSCFDVVQARTFEWLLLLLLLAFLVACLIKDFRTRLKAEVRICHSNKEVLHEPGTEKSMLNFRDRQPNPEFKLLLILEVSLLNFDYTRKHQFLTS</sequence>
<evidence type="ECO:0000256" key="1">
    <source>
        <dbReference type="SAM" id="Phobius"/>
    </source>
</evidence>
<keyword evidence="1" id="KW-0812">Transmembrane</keyword>
<keyword evidence="1" id="KW-0472">Membrane</keyword>
<keyword evidence="2" id="KW-1185">Reference proteome</keyword>
<evidence type="ECO:0000313" key="2">
    <source>
        <dbReference type="Proteomes" id="UP000887572"/>
    </source>
</evidence>
<keyword evidence="1" id="KW-1133">Transmembrane helix</keyword>
<name>A0A914I4D5_GLORO</name>
<organism evidence="2 3">
    <name type="scientific">Globodera rostochiensis</name>
    <name type="common">Golden nematode worm</name>
    <name type="synonym">Heterodera rostochiensis</name>
    <dbReference type="NCBI Taxonomy" id="31243"/>
    <lineage>
        <taxon>Eukaryota</taxon>
        <taxon>Metazoa</taxon>
        <taxon>Ecdysozoa</taxon>
        <taxon>Nematoda</taxon>
        <taxon>Chromadorea</taxon>
        <taxon>Rhabditida</taxon>
        <taxon>Tylenchina</taxon>
        <taxon>Tylenchomorpha</taxon>
        <taxon>Tylenchoidea</taxon>
        <taxon>Heteroderidae</taxon>
        <taxon>Heteroderinae</taxon>
        <taxon>Globodera</taxon>
    </lineage>
</organism>
<proteinExistence type="predicted"/>
<dbReference type="WBParaSite" id="Gr19_v10_g6783.t1">
    <property type="protein sequence ID" value="Gr19_v10_g6783.t1"/>
    <property type="gene ID" value="Gr19_v10_g6783"/>
</dbReference>
<feature type="transmembrane region" description="Helical" evidence="1">
    <location>
        <begin position="46"/>
        <end position="64"/>
    </location>
</feature>
<dbReference type="AlphaFoldDB" id="A0A914I4D5"/>